<proteinExistence type="predicted"/>
<name>A0AAE0K730_9PEZI</name>
<reference evidence="3" key="1">
    <citation type="journal article" date="2023" name="Mol. Phylogenet. Evol.">
        <title>Genome-scale phylogeny and comparative genomics of the fungal order Sordariales.</title>
        <authorList>
            <person name="Hensen N."/>
            <person name="Bonometti L."/>
            <person name="Westerberg I."/>
            <person name="Brannstrom I.O."/>
            <person name="Guillou S."/>
            <person name="Cros-Aarteil S."/>
            <person name="Calhoun S."/>
            <person name="Haridas S."/>
            <person name="Kuo A."/>
            <person name="Mondo S."/>
            <person name="Pangilinan J."/>
            <person name="Riley R."/>
            <person name="LaButti K."/>
            <person name="Andreopoulos B."/>
            <person name="Lipzen A."/>
            <person name="Chen C."/>
            <person name="Yan M."/>
            <person name="Daum C."/>
            <person name="Ng V."/>
            <person name="Clum A."/>
            <person name="Steindorff A."/>
            <person name="Ohm R.A."/>
            <person name="Martin F."/>
            <person name="Silar P."/>
            <person name="Natvig D.O."/>
            <person name="Lalanne C."/>
            <person name="Gautier V."/>
            <person name="Ament-Velasquez S.L."/>
            <person name="Kruys A."/>
            <person name="Hutchinson M.I."/>
            <person name="Powell A.J."/>
            <person name="Barry K."/>
            <person name="Miller A.N."/>
            <person name="Grigoriev I.V."/>
            <person name="Debuchy R."/>
            <person name="Gladieux P."/>
            <person name="Hiltunen Thoren M."/>
            <person name="Johannesson H."/>
        </authorList>
    </citation>
    <scope>NUCLEOTIDE SEQUENCE</scope>
    <source>
        <strain evidence="3">CBS 958.72</strain>
    </source>
</reference>
<dbReference type="Pfam" id="PF26061">
    <property type="entry name" value="DUF8021"/>
    <property type="match status" value="1"/>
</dbReference>
<comment type="caution">
    <text evidence="3">The sequence shown here is derived from an EMBL/GenBank/DDBJ whole genome shotgun (WGS) entry which is preliminary data.</text>
</comment>
<evidence type="ECO:0000313" key="3">
    <source>
        <dbReference type="EMBL" id="KAK3371089.1"/>
    </source>
</evidence>
<sequence length="275" mass="29506">MYTLIYLLAVAPAWASAAACERSTLVEAASRYIAAQSAGQIQYLTSLSANATYTENAVATNITSGILSTPLKIDHTRSIYDTAACAAYTELIITDPKHPYVIGTQLRLTNSSIARVESIVTDAGDWLFNAQHTLHYALLEDWSPIEPAKRDSRAVIQAAGDAYLNLFRNGTGSVAVPWADNCRRLEGGLYTAPGDTCNSGVPSGVDLADRRYVIDEALGVVDVFLRFGGPNGQPDSHEFRVEGGKIRYVHTITACAQENCGLGPPPAILGQDVGW</sequence>
<keyword evidence="1" id="KW-0732">Signal</keyword>
<dbReference type="AlphaFoldDB" id="A0AAE0K730"/>
<feature type="chain" id="PRO_5042096446" description="DUF8021 domain-containing protein" evidence="1">
    <location>
        <begin position="20"/>
        <end position="275"/>
    </location>
</feature>
<evidence type="ECO:0000259" key="2">
    <source>
        <dbReference type="Pfam" id="PF26061"/>
    </source>
</evidence>
<dbReference type="EMBL" id="JAULSN010000005">
    <property type="protein sequence ID" value="KAK3371089.1"/>
    <property type="molecule type" value="Genomic_DNA"/>
</dbReference>
<dbReference type="Proteomes" id="UP001287356">
    <property type="component" value="Unassembled WGS sequence"/>
</dbReference>
<evidence type="ECO:0000313" key="4">
    <source>
        <dbReference type="Proteomes" id="UP001287356"/>
    </source>
</evidence>
<reference evidence="3" key="2">
    <citation type="submission" date="2023-06" db="EMBL/GenBank/DDBJ databases">
        <authorList>
            <consortium name="Lawrence Berkeley National Laboratory"/>
            <person name="Haridas S."/>
            <person name="Hensen N."/>
            <person name="Bonometti L."/>
            <person name="Westerberg I."/>
            <person name="Brannstrom I.O."/>
            <person name="Guillou S."/>
            <person name="Cros-Aarteil S."/>
            <person name="Calhoun S."/>
            <person name="Kuo A."/>
            <person name="Mondo S."/>
            <person name="Pangilinan J."/>
            <person name="Riley R."/>
            <person name="Labutti K."/>
            <person name="Andreopoulos B."/>
            <person name="Lipzen A."/>
            <person name="Chen C."/>
            <person name="Yanf M."/>
            <person name="Daum C."/>
            <person name="Ng V."/>
            <person name="Clum A."/>
            <person name="Steindorff A."/>
            <person name="Ohm R."/>
            <person name="Martin F."/>
            <person name="Silar P."/>
            <person name="Natvig D."/>
            <person name="Lalanne C."/>
            <person name="Gautier V."/>
            <person name="Ament-Velasquez S.L."/>
            <person name="Kruys A."/>
            <person name="Hutchinson M.I."/>
            <person name="Powell A.J."/>
            <person name="Barry K."/>
            <person name="Miller A.N."/>
            <person name="Grigoriev I.V."/>
            <person name="Debuchy R."/>
            <person name="Gladieux P."/>
            <person name="Thoren M.H."/>
            <person name="Johannesson H."/>
        </authorList>
    </citation>
    <scope>NUCLEOTIDE SEQUENCE</scope>
    <source>
        <strain evidence="3">CBS 958.72</strain>
    </source>
</reference>
<feature type="domain" description="DUF8021" evidence="2">
    <location>
        <begin position="149"/>
        <end position="253"/>
    </location>
</feature>
<dbReference type="InterPro" id="IPR058334">
    <property type="entry name" value="DUF8021"/>
</dbReference>
<keyword evidence="4" id="KW-1185">Reference proteome</keyword>
<feature type="signal peptide" evidence="1">
    <location>
        <begin position="1"/>
        <end position="19"/>
    </location>
</feature>
<protein>
    <recommendedName>
        <fullName evidence="2">DUF8021 domain-containing protein</fullName>
    </recommendedName>
</protein>
<accession>A0AAE0K730</accession>
<organism evidence="3 4">
    <name type="scientific">Lasiosphaeria ovina</name>
    <dbReference type="NCBI Taxonomy" id="92902"/>
    <lineage>
        <taxon>Eukaryota</taxon>
        <taxon>Fungi</taxon>
        <taxon>Dikarya</taxon>
        <taxon>Ascomycota</taxon>
        <taxon>Pezizomycotina</taxon>
        <taxon>Sordariomycetes</taxon>
        <taxon>Sordariomycetidae</taxon>
        <taxon>Sordariales</taxon>
        <taxon>Lasiosphaeriaceae</taxon>
        <taxon>Lasiosphaeria</taxon>
    </lineage>
</organism>
<evidence type="ECO:0000256" key="1">
    <source>
        <dbReference type="SAM" id="SignalP"/>
    </source>
</evidence>
<gene>
    <name evidence="3" type="ORF">B0T24DRAFT_531916</name>
</gene>